<keyword evidence="1" id="KW-1133">Transmembrane helix</keyword>
<dbReference type="EMBL" id="CP000384">
    <property type="protein sequence ID" value="ABG08881.1"/>
    <property type="molecule type" value="Genomic_DNA"/>
</dbReference>
<evidence type="ECO:0000313" key="2">
    <source>
        <dbReference type="EMBL" id="ABG08881.1"/>
    </source>
</evidence>
<sequence>MADDGDAVTHIELQQRVDPGALALATVGGAVAFIFAGDDWDVLAVVIGLLLLIILLAHHRPAPTVRTPRALLLRGAFGATTGLAFCIAVAPAIQFGVIGPFFHSEDDDGYSFDAWNTTVALSVLWFAVAVLLAIFEPRLARWLDRPRGPGPSRMTGER</sequence>
<organism evidence="2">
    <name type="scientific">Mycobacterium sp. (strain MCS)</name>
    <dbReference type="NCBI Taxonomy" id="164756"/>
    <lineage>
        <taxon>Bacteria</taxon>
        <taxon>Bacillati</taxon>
        <taxon>Actinomycetota</taxon>
        <taxon>Actinomycetes</taxon>
        <taxon>Mycobacteriales</taxon>
        <taxon>Mycobacteriaceae</taxon>
        <taxon>Mycobacterium</taxon>
    </lineage>
</organism>
<protein>
    <submittedName>
        <fullName evidence="2">Uncharacterized protein</fullName>
    </submittedName>
</protein>
<keyword evidence="1" id="KW-0812">Transmembrane</keyword>
<gene>
    <name evidence="2" type="ordered locus">Mmcs_2774</name>
</gene>
<feature type="transmembrane region" description="Helical" evidence="1">
    <location>
        <begin position="20"/>
        <end position="36"/>
    </location>
</feature>
<name>A0A5Q5BKW2_MYCSS</name>
<evidence type="ECO:0000256" key="1">
    <source>
        <dbReference type="SAM" id="Phobius"/>
    </source>
</evidence>
<dbReference type="KEGG" id="mmc:Mmcs_2774"/>
<reference evidence="2" key="1">
    <citation type="submission" date="2006-06" db="EMBL/GenBank/DDBJ databases">
        <title>Complete sequence of chromosome of Mycobacterium sp. MCS.</title>
        <authorList>
            <consortium name="US DOE Joint Genome Institute"/>
            <person name="Copeland A."/>
            <person name="Lucas S."/>
            <person name="Lapidus A."/>
            <person name="Barry K."/>
            <person name="Detter J.C."/>
            <person name="Glavina del Rio T."/>
            <person name="Hammon N."/>
            <person name="Israni S."/>
            <person name="Dalin E."/>
            <person name="Tice H."/>
            <person name="Pitluck S."/>
            <person name="Martinez M."/>
            <person name="Schmutz J."/>
            <person name="Larimer F."/>
            <person name="Land M."/>
            <person name="Hauser L."/>
            <person name="Kyrpides N."/>
            <person name="Kim E."/>
            <person name="Miller C.D."/>
            <person name="Hughes J.E."/>
            <person name="Anderson A.J."/>
            <person name="Sims R.C."/>
            <person name="Richardson P."/>
        </authorList>
    </citation>
    <scope>NUCLEOTIDE SEQUENCE [LARGE SCALE GENOMIC DNA]</scope>
    <source>
        <strain evidence="2">MCS</strain>
    </source>
</reference>
<proteinExistence type="predicted"/>
<feature type="transmembrane region" description="Helical" evidence="1">
    <location>
        <begin position="42"/>
        <end position="59"/>
    </location>
</feature>
<accession>A0A5Q5BKW2</accession>
<keyword evidence="1" id="KW-0472">Membrane</keyword>
<dbReference type="AlphaFoldDB" id="A0A5Q5BKW2"/>
<feature type="transmembrane region" description="Helical" evidence="1">
    <location>
        <begin position="71"/>
        <end position="94"/>
    </location>
</feature>
<feature type="transmembrane region" description="Helical" evidence="1">
    <location>
        <begin position="114"/>
        <end position="135"/>
    </location>
</feature>